<dbReference type="SUPFAM" id="SSF52266">
    <property type="entry name" value="SGNH hydrolase"/>
    <property type="match status" value="1"/>
</dbReference>
<dbReference type="Gene3D" id="3.40.50.1110">
    <property type="entry name" value="SGNH hydrolase"/>
    <property type="match status" value="1"/>
</dbReference>
<dbReference type="RefSeq" id="WP_255904473.1">
    <property type="nucleotide sequence ID" value="NZ_JAFMZO010000004.1"/>
</dbReference>
<evidence type="ECO:0000256" key="3">
    <source>
        <dbReference type="SAM" id="SignalP"/>
    </source>
</evidence>
<protein>
    <submittedName>
        <fullName evidence="5">Sialate O-acetylesterase</fullName>
    </submittedName>
</protein>
<dbReference type="InterPro" id="IPR036514">
    <property type="entry name" value="SGNH_hydro_sf"/>
</dbReference>
<name>A0ABW4ZPU1_9SPHI</name>
<dbReference type="PANTHER" id="PTHR22901">
    <property type="entry name" value="SIALATE O-ACETYLESTERASE"/>
    <property type="match status" value="1"/>
</dbReference>
<organism evidence="5 6">
    <name type="scientific">Paradesertivirga mongoliensis</name>
    <dbReference type="NCBI Taxonomy" id="2100740"/>
    <lineage>
        <taxon>Bacteria</taxon>
        <taxon>Pseudomonadati</taxon>
        <taxon>Bacteroidota</taxon>
        <taxon>Sphingobacteriia</taxon>
        <taxon>Sphingobacteriales</taxon>
        <taxon>Sphingobacteriaceae</taxon>
        <taxon>Paradesertivirga</taxon>
    </lineage>
</organism>
<feature type="chain" id="PRO_5045969128" evidence="3">
    <location>
        <begin position="22"/>
        <end position="524"/>
    </location>
</feature>
<dbReference type="InterPro" id="IPR039329">
    <property type="entry name" value="SIAE"/>
</dbReference>
<dbReference type="Pfam" id="PF03629">
    <property type="entry name" value="SASA"/>
    <property type="match status" value="2"/>
</dbReference>
<gene>
    <name evidence="5" type="ORF">ACFSJU_17200</name>
</gene>
<dbReference type="InterPro" id="IPR005181">
    <property type="entry name" value="SASA"/>
</dbReference>
<dbReference type="Proteomes" id="UP001597387">
    <property type="component" value="Unassembled WGS sequence"/>
</dbReference>
<sequence>MKSLKISCLLFAFLIAQNLKANVRVASVFSSHMVLQRDKPVPVWGWADPGEQVRITFNRQTKQATAAANGKWMLYFDKFSAGGPYIMTVKGKNTLTLHDIYIGEVWLCSGQSNMDMTVAKEDRNWAGVFNEAEELANADYPLIRVIDADFTPSVPVLDEIKTPGWEIVTPKTVGHMSAAAYFFARNLQKKLKVPVGLVVTAYGASTAEAWTSKPALEANPKFTRLLTAFRDKLEQYAKANTDTALLNKAARDLNQWRLDTAKARAEGKPAPRKPRTAVNPERDQHSPFVMWNGMVAPLAPFAIRGALWYQGESNYPSADIYREIMEALITDWRKQWKQGDFPFIYVQLANHGNLITEPVKEDPMVSVRDAQRKNLSIPNTAMVVAIDNADPQNPGNIHPKNKQEIGRRLSLAALALAYGQKDVAYSGPLYDRLQVEGNKIRLYFKHTDAGLTAKSGKLQGFAIAGEDKKFVQAEAQIIGNTILVSSPDITKPVAVRYAWAKNPLISIYSSKENLPASPFRTDEW</sequence>
<evidence type="ECO:0000313" key="5">
    <source>
        <dbReference type="EMBL" id="MFD2164149.1"/>
    </source>
</evidence>
<feature type="region of interest" description="Disordered" evidence="2">
    <location>
        <begin position="263"/>
        <end position="283"/>
    </location>
</feature>
<dbReference type="PANTHER" id="PTHR22901:SF0">
    <property type="entry name" value="SIALATE O-ACETYLESTERASE"/>
    <property type="match status" value="1"/>
</dbReference>
<evidence type="ECO:0000256" key="1">
    <source>
        <dbReference type="ARBA" id="ARBA00022801"/>
    </source>
</evidence>
<reference evidence="6" key="1">
    <citation type="journal article" date="2019" name="Int. J. Syst. Evol. Microbiol.">
        <title>The Global Catalogue of Microorganisms (GCM) 10K type strain sequencing project: providing services to taxonomists for standard genome sequencing and annotation.</title>
        <authorList>
            <consortium name="The Broad Institute Genomics Platform"/>
            <consortium name="The Broad Institute Genome Sequencing Center for Infectious Disease"/>
            <person name="Wu L."/>
            <person name="Ma J."/>
        </authorList>
    </citation>
    <scope>NUCLEOTIDE SEQUENCE [LARGE SCALE GENOMIC DNA]</scope>
    <source>
        <strain evidence="6">KCTC 42217</strain>
    </source>
</reference>
<feature type="domain" description="Sialate O-acetylesterase" evidence="4">
    <location>
        <begin position="104"/>
        <end position="234"/>
    </location>
</feature>
<comment type="caution">
    <text evidence="5">The sequence shown here is derived from an EMBL/GenBank/DDBJ whole genome shotgun (WGS) entry which is preliminary data.</text>
</comment>
<keyword evidence="1" id="KW-0378">Hydrolase</keyword>
<feature type="signal peptide" evidence="3">
    <location>
        <begin position="1"/>
        <end position="21"/>
    </location>
</feature>
<evidence type="ECO:0000256" key="2">
    <source>
        <dbReference type="SAM" id="MobiDB-lite"/>
    </source>
</evidence>
<evidence type="ECO:0000259" key="4">
    <source>
        <dbReference type="Pfam" id="PF03629"/>
    </source>
</evidence>
<evidence type="ECO:0000313" key="6">
    <source>
        <dbReference type="Proteomes" id="UP001597387"/>
    </source>
</evidence>
<keyword evidence="6" id="KW-1185">Reference proteome</keyword>
<keyword evidence="3" id="KW-0732">Signal</keyword>
<feature type="domain" description="Sialate O-acetylesterase" evidence="4">
    <location>
        <begin position="302"/>
        <end position="412"/>
    </location>
</feature>
<dbReference type="EMBL" id="JBHUHZ010000003">
    <property type="protein sequence ID" value="MFD2164149.1"/>
    <property type="molecule type" value="Genomic_DNA"/>
</dbReference>
<accession>A0ABW4ZPU1</accession>
<proteinExistence type="predicted"/>